<keyword evidence="4 11" id="KW-0812">Transmembrane</keyword>
<feature type="chain" id="PRO_5007830730" description="Protein kinase domain-containing protein" evidence="12">
    <location>
        <begin position="24"/>
        <end position="1241"/>
    </location>
</feature>
<dbReference type="AlphaFoldDB" id="A0A161ZXT4"/>
<dbReference type="Gene3D" id="1.10.510.10">
    <property type="entry name" value="Transferase(Phosphotransferase) domain 1"/>
    <property type="match status" value="1"/>
</dbReference>
<evidence type="ECO:0000256" key="2">
    <source>
        <dbReference type="ARBA" id="ARBA00005748"/>
    </source>
</evidence>
<keyword evidence="3" id="KW-0433">Leucine-rich repeat</keyword>
<dbReference type="PANTHER" id="PTHR31587">
    <property type="entry name" value="TRANSMEMBRANE PROTEIN (DUF2215)"/>
    <property type="match status" value="1"/>
</dbReference>
<dbReference type="InterPro" id="IPR055414">
    <property type="entry name" value="LRR_R13L4/SHOC2-like"/>
</dbReference>
<keyword evidence="9" id="KW-0539">Nucleus</keyword>
<dbReference type="SUPFAM" id="SSF52058">
    <property type="entry name" value="L domain-like"/>
    <property type="match status" value="1"/>
</dbReference>
<evidence type="ECO:0000256" key="9">
    <source>
        <dbReference type="ARBA" id="ARBA00023242"/>
    </source>
</evidence>
<evidence type="ECO:0000256" key="4">
    <source>
        <dbReference type="ARBA" id="ARBA00022692"/>
    </source>
</evidence>
<dbReference type="InterPro" id="IPR032675">
    <property type="entry name" value="LRR_dom_sf"/>
</dbReference>
<feature type="transmembrane region" description="Helical" evidence="11">
    <location>
        <begin position="895"/>
        <end position="913"/>
    </location>
</feature>
<keyword evidence="8 11" id="KW-0472">Membrane</keyword>
<dbReference type="PROSITE" id="PS51450">
    <property type="entry name" value="LRR"/>
    <property type="match status" value="1"/>
</dbReference>
<evidence type="ECO:0000256" key="11">
    <source>
        <dbReference type="SAM" id="Phobius"/>
    </source>
</evidence>
<protein>
    <recommendedName>
        <fullName evidence="13">Protein kinase domain-containing protein</fullName>
    </recommendedName>
</protein>
<feature type="region of interest" description="Disordered" evidence="10">
    <location>
        <begin position="1203"/>
        <end position="1241"/>
    </location>
</feature>
<organism evidence="14">
    <name type="scientific">Daucus carota subsp. sativus</name>
    <name type="common">Carrot</name>
    <dbReference type="NCBI Taxonomy" id="79200"/>
    <lineage>
        <taxon>Eukaryota</taxon>
        <taxon>Viridiplantae</taxon>
        <taxon>Streptophyta</taxon>
        <taxon>Embryophyta</taxon>
        <taxon>Tracheophyta</taxon>
        <taxon>Spermatophyta</taxon>
        <taxon>Magnoliopsida</taxon>
        <taxon>eudicotyledons</taxon>
        <taxon>Gunneridae</taxon>
        <taxon>Pentapetalae</taxon>
        <taxon>asterids</taxon>
        <taxon>campanulids</taxon>
        <taxon>Apiales</taxon>
        <taxon>Apiaceae</taxon>
        <taxon>Apioideae</taxon>
        <taxon>Scandiceae</taxon>
        <taxon>Daucinae</taxon>
        <taxon>Daucus</taxon>
        <taxon>Daucus sect. Daucus</taxon>
    </lineage>
</organism>
<evidence type="ECO:0000256" key="8">
    <source>
        <dbReference type="ARBA" id="ARBA00023136"/>
    </source>
</evidence>
<proteinExistence type="inferred from homology"/>
<evidence type="ECO:0000256" key="3">
    <source>
        <dbReference type="ARBA" id="ARBA00022614"/>
    </source>
</evidence>
<feature type="transmembrane region" description="Helical" evidence="11">
    <location>
        <begin position="390"/>
        <end position="413"/>
    </location>
</feature>
<feature type="transmembrane region" description="Helical" evidence="11">
    <location>
        <begin position="992"/>
        <end position="1012"/>
    </location>
</feature>
<dbReference type="InterPro" id="IPR011009">
    <property type="entry name" value="Kinase-like_dom_sf"/>
</dbReference>
<keyword evidence="5 12" id="KW-0732">Signal</keyword>
<comment type="subcellular location">
    <subcellularLocation>
        <location evidence="1">Nucleus inner membrane</location>
        <topology evidence="1">Multi-pass membrane protein</topology>
        <orientation evidence="1">Nucleoplasmic side</orientation>
    </subcellularLocation>
</comment>
<feature type="region of interest" description="Disordered" evidence="10">
    <location>
        <begin position="1106"/>
        <end position="1147"/>
    </location>
</feature>
<keyword evidence="7 11" id="KW-1133">Transmembrane helix</keyword>
<feature type="signal peptide" evidence="12">
    <location>
        <begin position="1"/>
        <end position="23"/>
    </location>
</feature>
<dbReference type="PANTHER" id="PTHR31587:SF3">
    <property type="entry name" value="EXPRESSED PROTEIN"/>
    <property type="match status" value="1"/>
</dbReference>
<dbReference type="SUPFAM" id="SSF56112">
    <property type="entry name" value="Protein kinase-like (PK-like)"/>
    <property type="match status" value="1"/>
</dbReference>
<feature type="transmembrane region" description="Helical" evidence="11">
    <location>
        <begin position="919"/>
        <end position="938"/>
    </location>
</feature>
<comment type="caution">
    <text evidence="14">The sequence shown here is derived from an EMBL/GenBank/DDBJ whole genome shotgun (WGS) entry which is preliminary data.</text>
</comment>
<evidence type="ECO:0000259" key="13">
    <source>
        <dbReference type="PROSITE" id="PS50011"/>
    </source>
</evidence>
<dbReference type="Pfam" id="PF23598">
    <property type="entry name" value="LRR_14"/>
    <property type="match status" value="1"/>
</dbReference>
<dbReference type="GO" id="GO:0005524">
    <property type="term" value="F:ATP binding"/>
    <property type="evidence" value="ECO:0007669"/>
    <property type="project" value="InterPro"/>
</dbReference>
<dbReference type="FunFam" id="3.30.200.20:FF:000285">
    <property type="entry name" value="Putative inactive leucine-rich repeat receptor-like protein kinase"/>
    <property type="match status" value="1"/>
</dbReference>
<dbReference type="Gene3D" id="3.80.10.10">
    <property type="entry name" value="Ribonuclease Inhibitor"/>
    <property type="match status" value="2"/>
</dbReference>
<accession>A0A161ZXT4</accession>
<dbReference type="FunFam" id="3.80.10.10:FF:000155">
    <property type="entry name" value="Putative inactive leucine-rich repeat receptor-like protein kinase"/>
    <property type="match status" value="1"/>
</dbReference>
<dbReference type="InterPro" id="IPR001611">
    <property type="entry name" value="Leu-rich_rpt"/>
</dbReference>
<dbReference type="Gene3D" id="3.30.200.20">
    <property type="entry name" value="Phosphorylase Kinase, domain 1"/>
    <property type="match status" value="1"/>
</dbReference>
<dbReference type="InterPro" id="IPR001245">
    <property type="entry name" value="Ser-Thr/Tyr_kinase_cat_dom"/>
</dbReference>
<feature type="domain" description="Protein kinase" evidence="13">
    <location>
        <begin position="478"/>
        <end position="755"/>
    </location>
</feature>
<dbReference type="EMBL" id="LNRQ01000006">
    <property type="protein sequence ID" value="KZM91980.1"/>
    <property type="molecule type" value="Genomic_DNA"/>
</dbReference>
<feature type="transmembrane region" description="Helical" evidence="11">
    <location>
        <begin position="950"/>
        <end position="972"/>
    </location>
</feature>
<dbReference type="InterPro" id="IPR019358">
    <property type="entry name" value="NEMP_fam"/>
</dbReference>
<evidence type="ECO:0000256" key="7">
    <source>
        <dbReference type="ARBA" id="ARBA00022989"/>
    </source>
</evidence>
<evidence type="ECO:0000313" key="14">
    <source>
        <dbReference type="EMBL" id="KZM91980.1"/>
    </source>
</evidence>
<evidence type="ECO:0000256" key="10">
    <source>
        <dbReference type="SAM" id="MobiDB-lite"/>
    </source>
</evidence>
<evidence type="ECO:0000256" key="5">
    <source>
        <dbReference type="ARBA" id="ARBA00022729"/>
    </source>
</evidence>
<dbReference type="STRING" id="79200.A0A161ZXT4"/>
<dbReference type="PROSITE" id="PS50011">
    <property type="entry name" value="PROTEIN_KINASE_DOM"/>
    <property type="match status" value="1"/>
</dbReference>
<dbReference type="Pfam" id="PF07714">
    <property type="entry name" value="PK_Tyr_Ser-Thr"/>
    <property type="match status" value="1"/>
</dbReference>
<dbReference type="Gramene" id="KZM91980">
    <property type="protein sequence ID" value="KZM91980"/>
    <property type="gene ID" value="DCAR_020655"/>
</dbReference>
<dbReference type="InterPro" id="IPR000719">
    <property type="entry name" value="Prot_kinase_dom"/>
</dbReference>
<name>A0A161ZXT4_DAUCS</name>
<evidence type="ECO:0000256" key="1">
    <source>
        <dbReference type="ARBA" id="ARBA00004575"/>
    </source>
</evidence>
<evidence type="ECO:0000256" key="6">
    <source>
        <dbReference type="ARBA" id="ARBA00022737"/>
    </source>
</evidence>
<sequence length="1241" mass="138062">MIASFSHARLLLLLMFASSICYSEQLSSSQAQTLQRIQVLLNFPSVLSSWNNNTDFCNIEPTPAVTVICYEDSLTQLHIIGERGAPPLPRNFSIESFFTTLVRLPSIKVLTLVSLGMRGQLPSKISRLESLEILNISSNFFHGAIPQEVSLLRNLRTLILDENLFQDRLPDGLNKLSLLAVLSIRKNKLNGSLPESLGNLENLRVLDLSHNRLAGEVPDISSLRNLQVLELEDNLLGPQFPKIGSNKIITLILRKNKFISGIPEKVNSFSHLQRLDISFNRFIGRFQSSLLSLPSITYLNIEGNKFTGMLSENMSCSSQLELVDLTGNLLTGRLPSCLHYEARTRIVSYARNCLVGEDKSQHPVSFCRNEALAVGIVPDHPKSKQPSKTALALSISAGIVGVTVLVVIVFLTLRRVRSKGMVKSPSTRLIQENASVGYTSKFLQDARYITQAMKLGALGVPAYRNFSLKDIEDATNNFDTSTLLNEGSYSQMYRGELRDGSHIAIRCHNMSRRDKSQSYMNHIEILSKLRHQHLVSALGHCFDYHLDDSSVSRIFLVFEYAPNGTLRDWISERRDNQSLTWSQRIAAAIGVAKGIQFLHAGIVPGVFSNKLKITDVLLDLNLVAKISSHNLPLLKEYMGKVGSQISSVGSKEVDTARIAYQGKSDIYDLGVILLEIIVGKHINGNGEVDIFRPQLEASTAADIAAPNGVVDPAVQDLYTDESLKTVMQICSSSNSRPLPEHRRVPSLSKYSTSTFTNDYQIAAALGVDVENPIVNFTPSFLVQPSGESKDTLSCDRIKISGKSRRKLDSYANAYRVTLVPSVVIPETLHSKIQICFHKNASLGSCQCENDNWRSVQNGLWYSVMSPYEDKFLDVRFTGKVLGSVTVTLEEDFQQWRVVCLAVGFVLQLLAPIVSSWVPFYYSSSMAIGIFLVVIILLFQGMKLLPTGRKNFLYLSIYTSVFGAGSYLLHQFSIMINSILLNFGFSEEMHNPVSLLVGLLIGLAGAALGLWLVRKFVISDDGSVDDGVAQFVKWAMRLVGFTCVFQSTLDTSLALTAQGICLMICLASTRFKWKNLEHFSFHGNKSPREPTRGRATTKQTRAEFLSRPGTTNRRQNLWNSGNSPRNSAKWIDSPVKGLVSPPSTKTENQQDFYSTFHKTPNRKKFSKQEWEEFTEESTRQALADWASSPEFTDWIVKNADRVKVVPDESSDDSLGSGSDSTDEAAVETSNNGFGFSKWQQRK</sequence>
<gene>
    <name evidence="14" type="ORF">DCAR_020655</name>
</gene>
<comment type="similarity">
    <text evidence="2">Belongs to the NEMP family.</text>
</comment>
<feature type="compositionally biased region" description="Polar residues" evidence="10">
    <location>
        <begin position="1107"/>
        <end position="1125"/>
    </location>
</feature>
<dbReference type="Pfam" id="PF10225">
    <property type="entry name" value="NEMP"/>
    <property type="match status" value="1"/>
</dbReference>
<dbReference type="GO" id="GO:0004674">
    <property type="term" value="F:protein serine/threonine kinase activity"/>
    <property type="evidence" value="ECO:0007669"/>
    <property type="project" value="UniProtKB-EC"/>
</dbReference>
<reference evidence="14" key="1">
    <citation type="journal article" date="2016" name="Nat. Genet.">
        <title>A high-quality carrot genome assembly provides new insights into carotenoid accumulation and asterid genome evolution.</title>
        <authorList>
            <person name="Iorizzo M."/>
            <person name="Ellison S."/>
            <person name="Senalik D."/>
            <person name="Zeng P."/>
            <person name="Satapoomin P."/>
            <person name="Huang J."/>
            <person name="Bowman M."/>
            <person name="Iovene M."/>
            <person name="Sanseverino W."/>
            <person name="Cavagnaro P."/>
            <person name="Yildiz M."/>
            <person name="Macko-Podgorni A."/>
            <person name="Moranska E."/>
            <person name="Grzebelus E."/>
            <person name="Grzebelus D."/>
            <person name="Ashrafi H."/>
            <person name="Zheng Z."/>
            <person name="Cheng S."/>
            <person name="Spooner D."/>
            <person name="Van Deynze A."/>
            <person name="Simon P."/>
        </authorList>
    </citation>
    <scope>NUCLEOTIDE SEQUENCE [LARGE SCALE GENOMIC DNA]</scope>
    <source>
        <tissue evidence="14">Leaf</tissue>
    </source>
</reference>
<evidence type="ECO:0000256" key="12">
    <source>
        <dbReference type="SAM" id="SignalP"/>
    </source>
</evidence>
<dbReference type="GO" id="GO:0005637">
    <property type="term" value="C:nuclear inner membrane"/>
    <property type="evidence" value="ECO:0007669"/>
    <property type="project" value="UniProtKB-SubCell"/>
</dbReference>
<keyword evidence="6" id="KW-0677">Repeat</keyword>